<dbReference type="GO" id="GO:0005829">
    <property type="term" value="C:cytosol"/>
    <property type="evidence" value="ECO:0007669"/>
    <property type="project" value="TreeGrafter"/>
</dbReference>
<evidence type="ECO:0000259" key="7">
    <source>
        <dbReference type="PROSITE" id="PS50862"/>
    </source>
</evidence>
<dbReference type="Proteomes" id="UP000538725">
    <property type="component" value="Unassembled WGS sequence"/>
</dbReference>
<evidence type="ECO:0000256" key="3">
    <source>
        <dbReference type="ARBA" id="ARBA00022741"/>
    </source>
</evidence>
<feature type="non-terminal residue" evidence="8">
    <location>
        <position position="1"/>
    </location>
</feature>
<protein>
    <recommendedName>
        <fullName evidence="1">phenylalanine--tRNA ligase</fullName>
        <ecNumber evidence="1">6.1.1.20</ecNumber>
    </recommendedName>
</protein>
<dbReference type="AlphaFoldDB" id="A0A7K7ZNS0"/>
<reference evidence="8 9" key="1">
    <citation type="submission" date="2019-09" db="EMBL/GenBank/DDBJ databases">
        <title>Bird 10,000 Genomes (B10K) Project - Family phase.</title>
        <authorList>
            <person name="Zhang G."/>
        </authorList>
    </citation>
    <scope>NUCLEOTIDE SEQUENCE [LARGE SCALE GENOMIC DNA]</scope>
    <source>
        <strain evidence="8">B10K-DU-029-37</strain>
        <tissue evidence="8">Liver</tissue>
    </source>
</reference>
<dbReference type="PROSITE" id="PS50862">
    <property type="entry name" value="AA_TRNA_LIGASE_II"/>
    <property type="match status" value="1"/>
</dbReference>
<dbReference type="GO" id="GO:0004826">
    <property type="term" value="F:phenylalanine-tRNA ligase activity"/>
    <property type="evidence" value="ECO:0007669"/>
    <property type="project" value="UniProtKB-EC"/>
</dbReference>
<dbReference type="GO" id="GO:0000049">
    <property type="term" value="F:tRNA binding"/>
    <property type="evidence" value="ECO:0007669"/>
    <property type="project" value="InterPro"/>
</dbReference>
<dbReference type="GO" id="GO:0005524">
    <property type="term" value="F:ATP binding"/>
    <property type="evidence" value="ECO:0007669"/>
    <property type="project" value="UniProtKB-KW"/>
</dbReference>
<name>A0A7K7ZNS0_9PASE</name>
<sequence length="194" mass="21657">FTEMPTDNFVESSFWNFDALFQPQQHPARDQHDTFFLLGGGFGVSVGFRVVRAVQQAQRCLGGAQGARSNLRGIRAVLGQSGGPTCPPSVCSLPPQEKFTPVKYFSIDRVFRNESLDATHLAEFHQVEGLVADRGLTLGHLMGTIRQFFTKLGISQLRFKPAYNPYTEPSMEVFSYHEGLKKWVEVGNSGIFRP</sequence>
<dbReference type="GO" id="GO:0009328">
    <property type="term" value="C:phenylalanine-tRNA ligase complex"/>
    <property type="evidence" value="ECO:0007669"/>
    <property type="project" value="TreeGrafter"/>
</dbReference>
<evidence type="ECO:0000313" key="8">
    <source>
        <dbReference type="EMBL" id="NXA92090.1"/>
    </source>
</evidence>
<evidence type="ECO:0000256" key="6">
    <source>
        <dbReference type="ARBA" id="ARBA00023146"/>
    </source>
</evidence>
<dbReference type="InterPro" id="IPR002319">
    <property type="entry name" value="Phenylalanyl-tRNA_Synthase"/>
</dbReference>
<keyword evidence="5" id="KW-0648">Protein biosynthesis</keyword>
<dbReference type="InterPro" id="IPR045864">
    <property type="entry name" value="aa-tRNA-synth_II/BPL/LPL"/>
</dbReference>
<evidence type="ECO:0000256" key="4">
    <source>
        <dbReference type="ARBA" id="ARBA00022840"/>
    </source>
</evidence>
<dbReference type="EMBL" id="VZTG01005701">
    <property type="protein sequence ID" value="NXA92090.1"/>
    <property type="molecule type" value="Genomic_DNA"/>
</dbReference>
<dbReference type="SUPFAM" id="SSF55681">
    <property type="entry name" value="Class II aaRS and biotin synthetases"/>
    <property type="match status" value="1"/>
</dbReference>
<evidence type="ECO:0000313" key="9">
    <source>
        <dbReference type="Proteomes" id="UP000538725"/>
    </source>
</evidence>
<gene>
    <name evidence="8" type="primary">Farsa_0</name>
    <name evidence="8" type="ORF">MELVER_R10355</name>
</gene>
<keyword evidence="9" id="KW-1185">Reference proteome</keyword>
<evidence type="ECO:0000256" key="5">
    <source>
        <dbReference type="ARBA" id="ARBA00022917"/>
    </source>
</evidence>
<dbReference type="PANTHER" id="PTHR11538">
    <property type="entry name" value="PHENYLALANYL-TRNA SYNTHETASE"/>
    <property type="match status" value="1"/>
</dbReference>
<proteinExistence type="predicted"/>
<evidence type="ECO:0000256" key="1">
    <source>
        <dbReference type="ARBA" id="ARBA00012814"/>
    </source>
</evidence>
<comment type="caution">
    <text evidence="8">The sequence shown here is derived from an EMBL/GenBank/DDBJ whole genome shotgun (WGS) entry which is preliminary data.</text>
</comment>
<dbReference type="InterPro" id="IPR006195">
    <property type="entry name" value="aa-tRNA-synth_II"/>
</dbReference>
<feature type="domain" description="Aminoacyl-transfer RNA synthetases class-II family profile" evidence="7">
    <location>
        <begin position="101"/>
        <end position="194"/>
    </location>
</feature>
<evidence type="ECO:0000256" key="2">
    <source>
        <dbReference type="ARBA" id="ARBA00022598"/>
    </source>
</evidence>
<dbReference type="GO" id="GO:0006432">
    <property type="term" value="P:phenylalanyl-tRNA aminoacylation"/>
    <property type="evidence" value="ECO:0007669"/>
    <property type="project" value="TreeGrafter"/>
</dbReference>
<accession>A0A7K7ZNS0</accession>
<feature type="non-terminal residue" evidence="8">
    <location>
        <position position="194"/>
    </location>
</feature>
<keyword evidence="4" id="KW-0067">ATP-binding</keyword>
<dbReference type="EC" id="6.1.1.20" evidence="1"/>
<keyword evidence="2 8" id="KW-0436">Ligase</keyword>
<organism evidence="8 9">
    <name type="scientific">Melanocharis versteri</name>
    <name type="common">Fan-tailed berrypecker</name>
    <dbReference type="NCBI Taxonomy" id="254552"/>
    <lineage>
        <taxon>Eukaryota</taxon>
        <taxon>Metazoa</taxon>
        <taxon>Chordata</taxon>
        <taxon>Craniata</taxon>
        <taxon>Vertebrata</taxon>
        <taxon>Euteleostomi</taxon>
        <taxon>Archelosauria</taxon>
        <taxon>Archosauria</taxon>
        <taxon>Dinosauria</taxon>
        <taxon>Saurischia</taxon>
        <taxon>Theropoda</taxon>
        <taxon>Coelurosauria</taxon>
        <taxon>Aves</taxon>
        <taxon>Neognathae</taxon>
        <taxon>Neoaves</taxon>
        <taxon>Telluraves</taxon>
        <taxon>Australaves</taxon>
        <taxon>Passeriformes</taxon>
        <taxon>Passeroidea</taxon>
        <taxon>Melanocharitidae</taxon>
        <taxon>Melanocharis</taxon>
    </lineage>
</organism>
<dbReference type="PANTHER" id="PTHR11538:SF40">
    <property type="entry name" value="PHENYLALANINE--TRNA LIGASE ALPHA SUBUNIT"/>
    <property type="match status" value="1"/>
</dbReference>
<keyword evidence="6" id="KW-0030">Aminoacyl-tRNA synthetase</keyword>
<keyword evidence="3" id="KW-0547">Nucleotide-binding</keyword>
<dbReference type="Gene3D" id="3.30.930.10">
    <property type="entry name" value="Bira Bifunctional Protein, Domain 2"/>
    <property type="match status" value="1"/>
</dbReference>
<dbReference type="Pfam" id="PF01409">
    <property type="entry name" value="tRNA-synt_2d"/>
    <property type="match status" value="1"/>
</dbReference>